<evidence type="ECO:0000256" key="2">
    <source>
        <dbReference type="ARBA" id="ARBA00022598"/>
    </source>
</evidence>
<gene>
    <name evidence="8 9" type="primary">glyS</name>
    <name evidence="9" type="ordered locus">P9211_10041</name>
</gene>
<evidence type="ECO:0000256" key="4">
    <source>
        <dbReference type="ARBA" id="ARBA00022840"/>
    </source>
</evidence>
<dbReference type="eggNOG" id="COG0751">
    <property type="taxonomic scope" value="Bacteria"/>
</dbReference>
<dbReference type="GO" id="GO:0005829">
    <property type="term" value="C:cytosol"/>
    <property type="evidence" value="ECO:0007669"/>
    <property type="project" value="TreeGrafter"/>
</dbReference>
<evidence type="ECO:0000313" key="9">
    <source>
        <dbReference type="EMBL" id="ABX08935.1"/>
    </source>
</evidence>
<dbReference type="STRING" id="93059.P9211_10041"/>
<dbReference type="AlphaFoldDB" id="A9BAS3"/>
<keyword evidence="10" id="KW-1185">Reference proteome</keyword>
<dbReference type="OrthoDB" id="9775440at2"/>
<accession>A9BAS3</accession>
<evidence type="ECO:0000256" key="6">
    <source>
        <dbReference type="ARBA" id="ARBA00023146"/>
    </source>
</evidence>
<evidence type="ECO:0000313" key="10">
    <source>
        <dbReference type="Proteomes" id="UP000000788"/>
    </source>
</evidence>
<dbReference type="GO" id="GO:0004820">
    <property type="term" value="F:glycine-tRNA ligase activity"/>
    <property type="evidence" value="ECO:0007669"/>
    <property type="project" value="UniProtKB-UniRule"/>
</dbReference>
<keyword evidence="8" id="KW-0963">Cytoplasm</keyword>
<dbReference type="PRINTS" id="PR01045">
    <property type="entry name" value="TRNASYNTHGB"/>
</dbReference>
<comment type="similarity">
    <text evidence="1 8">Belongs to the class-II aminoacyl-tRNA synthetase family.</text>
</comment>
<dbReference type="PANTHER" id="PTHR30075">
    <property type="entry name" value="GLYCYL-TRNA SYNTHETASE"/>
    <property type="match status" value="1"/>
</dbReference>
<evidence type="ECO:0000256" key="7">
    <source>
        <dbReference type="ARBA" id="ARBA00047937"/>
    </source>
</evidence>
<evidence type="ECO:0000256" key="1">
    <source>
        <dbReference type="ARBA" id="ARBA00008226"/>
    </source>
</evidence>
<dbReference type="SUPFAM" id="SSF109604">
    <property type="entry name" value="HD-domain/PDEase-like"/>
    <property type="match status" value="1"/>
</dbReference>
<comment type="subunit">
    <text evidence="8">Tetramer of two alpha and two beta subunits.</text>
</comment>
<comment type="subcellular location">
    <subcellularLocation>
        <location evidence="8">Cytoplasm</location>
    </subcellularLocation>
</comment>
<dbReference type="RefSeq" id="WP_012195556.1">
    <property type="nucleotide sequence ID" value="NC_009976.1"/>
</dbReference>
<sequence>MSTFLLEIGTEEMPPEFARLAPSQLHEIVVNDLAQKRLSHGRVICTSTPRRISLIISDLLDRAEDFSEDRKGPPSTQAFINGVPSQAAIGFAKKYQILPEDLEVRETSKGAFVYAKILEKGLPASQLLVDLVPSWVNRVQGNRFMRWGSGETRFSRPIRWIVCLLDSEKLPITLIGTDPLIISDNISRPHRLFDQPVTISSPNKYLELLRSVGVLVVREERQKLINSLIQNASNELKANPDLSLDLLNELTDIVEFPSLVKCSFSESFLRLPPEVLTTVMKVHQRYIPLYLKNIEIDPLALVSEKILHPSFLCISNGLSAGENTIRQGNERVLKARFADARFFIDLDLSIPSIQRNDQLKRVTFASGLGSLYDRVERIVWLSNKLSTILNISKSDSLHLTRAAQLCKHDLVSQMVGEFPELQGLIGGKYLLSEGEPRDVALSVLEHYMPRSSNDDLPQSHIGSLLAILDKLELLVSIFAKGERPTGSSDPYALRRSANGVLQILWNKSISLDVYQMLNLSVSYWRELFPNFNFNSHQLLNELTSFFRLRIISLLEESGVDSDIVQAIAGESISIERLLRDPNDILVRAKVLTNLRSTGDLSGVQFVVTRAKRLADKGTLPLDILSASDVVDTSLFEKNSESEMLDVVNKLEPFAICTSSTRYEQLATGLKDGKQSLSNFFDGEQSVLVMTENIPLRNNRLNLLSILRNQANELADFDLIN</sequence>
<dbReference type="HAMAP" id="MF_00255">
    <property type="entry name" value="Gly_tRNA_synth_beta"/>
    <property type="match status" value="1"/>
</dbReference>
<evidence type="ECO:0000256" key="8">
    <source>
        <dbReference type="HAMAP-Rule" id="MF_00255"/>
    </source>
</evidence>
<comment type="catalytic activity">
    <reaction evidence="7 8">
        <text>tRNA(Gly) + glycine + ATP = glycyl-tRNA(Gly) + AMP + diphosphate</text>
        <dbReference type="Rhea" id="RHEA:16013"/>
        <dbReference type="Rhea" id="RHEA-COMP:9664"/>
        <dbReference type="Rhea" id="RHEA-COMP:9683"/>
        <dbReference type="ChEBI" id="CHEBI:30616"/>
        <dbReference type="ChEBI" id="CHEBI:33019"/>
        <dbReference type="ChEBI" id="CHEBI:57305"/>
        <dbReference type="ChEBI" id="CHEBI:78442"/>
        <dbReference type="ChEBI" id="CHEBI:78522"/>
        <dbReference type="ChEBI" id="CHEBI:456215"/>
        <dbReference type="EC" id="6.1.1.14"/>
    </reaction>
</comment>
<keyword evidence="5 8" id="KW-0648">Protein biosynthesis</keyword>
<name>A9BAS3_PROM4</name>
<evidence type="ECO:0000256" key="3">
    <source>
        <dbReference type="ARBA" id="ARBA00022741"/>
    </source>
</evidence>
<dbReference type="NCBIfam" id="TIGR00211">
    <property type="entry name" value="glyS"/>
    <property type="match status" value="1"/>
</dbReference>
<dbReference type="Proteomes" id="UP000000788">
    <property type="component" value="Chromosome"/>
</dbReference>
<dbReference type="EMBL" id="CP000878">
    <property type="protein sequence ID" value="ABX08935.1"/>
    <property type="molecule type" value="Genomic_DNA"/>
</dbReference>
<keyword evidence="2 8" id="KW-0436">Ligase</keyword>
<dbReference type="Pfam" id="PF02092">
    <property type="entry name" value="tRNA_synt_2f"/>
    <property type="match status" value="1"/>
</dbReference>
<dbReference type="InterPro" id="IPR015944">
    <property type="entry name" value="Gly-tRNA-synth_bsu"/>
</dbReference>
<dbReference type="GO" id="GO:0006426">
    <property type="term" value="P:glycyl-tRNA aminoacylation"/>
    <property type="evidence" value="ECO:0007669"/>
    <property type="project" value="UniProtKB-UniRule"/>
</dbReference>
<dbReference type="PROSITE" id="PS50861">
    <property type="entry name" value="AA_TRNA_LIGASE_II_GLYAB"/>
    <property type="match status" value="1"/>
</dbReference>
<protein>
    <recommendedName>
        <fullName evidence="8">Glycine--tRNA ligase beta subunit</fullName>
        <ecNumber evidence="8">6.1.1.14</ecNumber>
    </recommendedName>
    <alternativeName>
        <fullName evidence="8">Glycyl-tRNA synthetase beta subunit</fullName>
        <shortName evidence="8">GlyRS</shortName>
    </alternativeName>
</protein>
<dbReference type="KEGG" id="pmj:P9211_10041"/>
<reference evidence="9 10" key="1">
    <citation type="journal article" date="2007" name="PLoS Genet.">
        <title>Patterns and implications of gene gain and loss in the evolution of Prochlorococcus.</title>
        <authorList>
            <person name="Kettler G.C."/>
            <person name="Martiny A.C."/>
            <person name="Huang K."/>
            <person name="Zucker J."/>
            <person name="Coleman M.L."/>
            <person name="Rodrigue S."/>
            <person name="Chen F."/>
            <person name="Lapidus A."/>
            <person name="Ferriera S."/>
            <person name="Johnson J."/>
            <person name="Steglich C."/>
            <person name="Church G.M."/>
            <person name="Richardson P."/>
            <person name="Chisholm S.W."/>
        </authorList>
    </citation>
    <scope>NUCLEOTIDE SEQUENCE [LARGE SCALE GENOMIC DNA]</scope>
    <source>
        <strain evidence="10">MIT 9211</strain>
    </source>
</reference>
<dbReference type="GO" id="GO:0005524">
    <property type="term" value="F:ATP binding"/>
    <property type="evidence" value="ECO:0007669"/>
    <property type="project" value="UniProtKB-UniRule"/>
</dbReference>
<dbReference type="EC" id="6.1.1.14" evidence="8"/>
<evidence type="ECO:0000256" key="5">
    <source>
        <dbReference type="ARBA" id="ARBA00022917"/>
    </source>
</evidence>
<keyword evidence="3 8" id="KW-0547">Nucleotide-binding</keyword>
<dbReference type="HOGENOM" id="CLU_007220_2_2_3"/>
<keyword evidence="4 8" id="KW-0067">ATP-binding</keyword>
<keyword evidence="6 8" id="KW-0030">Aminoacyl-tRNA synthetase</keyword>
<proteinExistence type="inferred from homology"/>
<dbReference type="InterPro" id="IPR006194">
    <property type="entry name" value="Gly-tRNA-synth_heterodimer"/>
</dbReference>
<organism evidence="9 10">
    <name type="scientific">Prochlorococcus marinus (strain MIT 9211)</name>
    <dbReference type="NCBI Taxonomy" id="93059"/>
    <lineage>
        <taxon>Bacteria</taxon>
        <taxon>Bacillati</taxon>
        <taxon>Cyanobacteriota</taxon>
        <taxon>Cyanophyceae</taxon>
        <taxon>Synechococcales</taxon>
        <taxon>Prochlorococcaceae</taxon>
        <taxon>Prochlorococcus</taxon>
    </lineage>
</organism>
<dbReference type="PANTHER" id="PTHR30075:SF2">
    <property type="entry name" value="GLYCINE--TRNA LIGASE, CHLOROPLASTIC_MITOCHONDRIAL 2"/>
    <property type="match status" value="1"/>
</dbReference>